<dbReference type="Proteomes" id="UP000299102">
    <property type="component" value="Unassembled WGS sequence"/>
</dbReference>
<organism evidence="1 2">
    <name type="scientific">Eumeta variegata</name>
    <name type="common">Bagworm moth</name>
    <name type="synonym">Eumeta japonica</name>
    <dbReference type="NCBI Taxonomy" id="151549"/>
    <lineage>
        <taxon>Eukaryota</taxon>
        <taxon>Metazoa</taxon>
        <taxon>Ecdysozoa</taxon>
        <taxon>Arthropoda</taxon>
        <taxon>Hexapoda</taxon>
        <taxon>Insecta</taxon>
        <taxon>Pterygota</taxon>
        <taxon>Neoptera</taxon>
        <taxon>Endopterygota</taxon>
        <taxon>Lepidoptera</taxon>
        <taxon>Glossata</taxon>
        <taxon>Ditrysia</taxon>
        <taxon>Tineoidea</taxon>
        <taxon>Psychidae</taxon>
        <taxon>Oiketicinae</taxon>
        <taxon>Eumeta</taxon>
    </lineage>
</organism>
<reference evidence="1 2" key="1">
    <citation type="journal article" date="2019" name="Commun. Biol.">
        <title>The bagworm genome reveals a unique fibroin gene that provides high tensile strength.</title>
        <authorList>
            <person name="Kono N."/>
            <person name="Nakamura H."/>
            <person name="Ohtoshi R."/>
            <person name="Tomita M."/>
            <person name="Numata K."/>
            <person name="Arakawa K."/>
        </authorList>
    </citation>
    <scope>NUCLEOTIDE SEQUENCE [LARGE SCALE GENOMIC DNA]</scope>
</reference>
<protein>
    <submittedName>
        <fullName evidence="1">Uncharacterized protein</fullName>
    </submittedName>
</protein>
<sequence length="84" mass="9591">MCARSSTYRVGSDEPSSRWKSHQTIINLALTRTSIEEYMQARASGQAHAKCAFTNFHKNALLRAFRYTSRPVKLPRGIFSGRRD</sequence>
<comment type="caution">
    <text evidence="1">The sequence shown here is derived from an EMBL/GenBank/DDBJ whole genome shotgun (WGS) entry which is preliminary data.</text>
</comment>
<name>A0A4C1UDB0_EUMVA</name>
<accession>A0A4C1UDB0</accession>
<gene>
    <name evidence="1" type="ORF">EVAR_86281_1</name>
</gene>
<dbReference type="AlphaFoldDB" id="A0A4C1UDB0"/>
<dbReference type="EMBL" id="BGZK01000154">
    <property type="protein sequence ID" value="GBP23904.1"/>
    <property type="molecule type" value="Genomic_DNA"/>
</dbReference>
<keyword evidence="2" id="KW-1185">Reference proteome</keyword>
<evidence type="ECO:0000313" key="1">
    <source>
        <dbReference type="EMBL" id="GBP23904.1"/>
    </source>
</evidence>
<proteinExistence type="predicted"/>
<evidence type="ECO:0000313" key="2">
    <source>
        <dbReference type="Proteomes" id="UP000299102"/>
    </source>
</evidence>